<geneLocation type="plasmid" evidence="1">
    <name>pM7012</name>
</geneLocation>
<evidence type="ECO:0000313" key="1">
    <source>
        <dbReference type="EMBL" id="BAO18988.1"/>
    </source>
</evidence>
<dbReference type="EMBL" id="AB853026">
    <property type="protein sequence ID" value="BAO18988.1"/>
    <property type="molecule type" value="Genomic_DNA"/>
</dbReference>
<protein>
    <submittedName>
        <fullName evidence="1">Uncharacterized protein</fullName>
    </submittedName>
</protein>
<accession>V5YNW2</accession>
<reference evidence="1" key="1">
    <citation type="journal article" date="2014" name="Microbiology">
        <title>A 2,4-dichlorophenoxyacetic acid degradation plasmid pM7012 discloses distribution of an unclassified megaplasmid group across bacterial species.</title>
        <authorList>
            <person name="Sakai Y."/>
            <person name="Ogawa N."/>
            <person name="Shimomura Y."/>
            <person name="Fujii T."/>
        </authorList>
    </citation>
    <scope>NUCLEOTIDE SEQUENCE</scope>
    <source>
        <strain evidence="1">M701</strain>
    </source>
</reference>
<reference evidence="1" key="2">
    <citation type="submission" date="2024-06" db="EMBL/GenBank/DDBJ databases">
        <authorList>
            <person name="Sakai Y."/>
            <person name="Fujii T."/>
        </authorList>
    </citation>
    <scope>NUCLEOTIDE SEQUENCE</scope>
    <source>
        <strain evidence="1">M701</strain>
        <plasmid evidence="1">pM7012</plasmid>
    </source>
</reference>
<keyword evidence="1" id="KW-0614">Plasmid</keyword>
<sequence>MDAKEKPQVEVFGQKTVLNVWSRANMLLQTLYRDGVLPNVFIAFDEVLDQYTINGVHAGRTDETVQNTVWKMVESWEKHGYLAEDNEQYERELKFSNAHA</sequence>
<organism evidence="1">
    <name type="scientific">Burkholderia sp. M701</name>
    <dbReference type="NCBI Taxonomy" id="326454"/>
    <lineage>
        <taxon>Bacteria</taxon>
        <taxon>Pseudomonadati</taxon>
        <taxon>Pseudomonadota</taxon>
        <taxon>Betaproteobacteria</taxon>
        <taxon>Burkholderiales</taxon>
        <taxon>Burkholderiaceae</taxon>
        <taxon>Burkholderia</taxon>
    </lineage>
</organism>
<dbReference type="RefSeq" id="WP_023842531.1">
    <property type="nucleotide sequence ID" value="NC_022995.1"/>
</dbReference>
<proteinExistence type="predicted"/>
<dbReference type="AlphaFoldDB" id="V5YNW2"/>
<name>V5YNW2_9BURK</name>